<organism evidence="2 3">
    <name type="scientific">Actinoplanes sichuanensis</name>
    <dbReference type="NCBI Taxonomy" id="512349"/>
    <lineage>
        <taxon>Bacteria</taxon>
        <taxon>Bacillati</taxon>
        <taxon>Actinomycetota</taxon>
        <taxon>Actinomycetes</taxon>
        <taxon>Micromonosporales</taxon>
        <taxon>Micromonosporaceae</taxon>
        <taxon>Actinoplanes</taxon>
    </lineage>
</organism>
<protein>
    <submittedName>
        <fullName evidence="2">Alpha/beta fold hydrolase</fullName>
    </submittedName>
</protein>
<keyword evidence="2" id="KW-0378">Hydrolase</keyword>
<comment type="caution">
    <text evidence="2">The sequence shown here is derived from an EMBL/GenBank/DDBJ whole genome shotgun (WGS) entry which is preliminary data.</text>
</comment>
<dbReference type="InterPro" id="IPR029058">
    <property type="entry name" value="AB_hydrolase_fold"/>
</dbReference>
<dbReference type="Proteomes" id="UP001597183">
    <property type="component" value="Unassembled WGS sequence"/>
</dbReference>
<dbReference type="GO" id="GO:0016787">
    <property type="term" value="F:hydrolase activity"/>
    <property type="evidence" value="ECO:0007669"/>
    <property type="project" value="UniProtKB-KW"/>
</dbReference>
<dbReference type="RefSeq" id="WP_317792996.1">
    <property type="nucleotide sequence ID" value="NZ_AP028461.1"/>
</dbReference>
<dbReference type="PANTHER" id="PTHR43689:SF8">
    <property type="entry name" value="ALPHA_BETA-HYDROLASES SUPERFAMILY PROTEIN"/>
    <property type="match status" value="1"/>
</dbReference>
<feature type="domain" description="AB hydrolase-1" evidence="1">
    <location>
        <begin position="27"/>
        <end position="245"/>
    </location>
</feature>
<keyword evidence="3" id="KW-1185">Reference proteome</keyword>
<dbReference type="InterPro" id="IPR000073">
    <property type="entry name" value="AB_hydrolase_1"/>
</dbReference>
<name>A0ABW4A403_9ACTN</name>
<dbReference type="PRINTS" id="PR00111">
    <property type="entry name" value="ABHYDROLASE"/>
</dbReference>
<evidence type="ECO:0000313" key="2">
    <source>
        <dbReference type="EMBL" id="MFD1365469.1"/>
    </source>
</evidence>
<dbReference type="EMBL" id="JBHTMK010000012">
    <property type="protein sequence ID" value="MFD1365469.1"/>
    <property type="molecule type" value="Genomic_DNA"/>
</dbReference>
<proteinExistence type="predicted"/>
<dbReference type="Gene3D" id="3.40.50.1820">
    <property type="entry name" value="alpha/beta hydrolase"/>
    <property type="match status" value="1"/>
</dbReference>
<evidence type="ECO:0000259" key="1">
    <source>
        <dbReference type="Pfam" id="PF12697"/>
    </source>
</evidence>
<dbReference type="SUPFAM" id="SSF53474">
    <property type="entry name" value="alpha/beta-Hydrolases"/>
    <property type="match status" value="1"/>
</dbReference>
<sequence length="271" mass="28249">MTSHLLTVDGIGPVEVTVTERGQGRPILLLHGGGGPLTVTPWADLQAAHVLIPTHPGFNATPRPAALDSIGGLAATYVALLDALDLTDVTVVGNSIGGWIAAEMALLDPARVGRYVLVDAVGIEVPGHPVADFFALSPAELAERSYHDPATFGVDPARLPPPVREMMAGNRVTIEVYAGRAMTDPTLAGRLGGVTRPTLVVWGEADRIGDPDFGRAFAAAIPGAGFTLLPETGHLPQIETPDALTAVVREFMRDETQAASATRSRPAPLAS</sequence>
<accession>A0ABW4A403</accession>
<evidence type="ECO:0000313" key="3">
    <source>
        <dbReference type="Proteomes" id="UP001597183"/>
    </source>
</evidence>
<dbReference type="PANTHER" id="PTHR43689">
    <property type="entry name" value="HYDROLASE"/>
    <property type="match status" value="1"/>
</dbReference>
<reference evidence="3" key="1">
    <citation type="journal article" date="2019" name="Int. J. Syst. Evol. Microbiol.">
        <title>The Global Catalogue of Microorganisms (GCM) 10K type strain sequencing project: providing services to taxonomists for standard genome sequencing and annotation.</title>
        <authorList>
            <consortium name="The Broad Institute Genomics Platform"/>
            <consortium name="The Broad Institute Genome Sequencing Center for Infectious Disease"/>
            <person name="Wu L."/>
            <person name="Ma J."/>
        </authorList>
    </citation>
    <scope>NUCLEOTIDE SEQUENCE [LARGE SCALE GENOMIC DNA]</scope>
    <source>
        <strain evidence="3">CCM 7526</strain>
    </source>
</reference>
<gene>
    <name evidence="2" type="ORF">ACFQ5G_08970</name>
</gene>
<dbReference type="Pfam" id="PF12697">
    <property type="entry name" value="Abhydrolase_6"/>
    <property type="match status" value="1"/>
</dbReference>